<gene>
    <name evidence="2" type="ORF">O1Q84_26650</name>
</gene>
<protein>
    <submittedName>
        <fullName evidence="2">Uncharacterized protein</fullName>
    </submittedName>
</protein>
<dbReference type="RefSeq" id="WP_025634121.1">
    <property type="nucleotide sequence ID" value="NZ_CP114196.1"/>
</dbReference>
<feature type="chain" id="PRO_5041388418" evidence="1">
    <location>
        <begin position="19"/>
        <end position="215"/>
    </location>
</feature>
<evidence type="ECO:0000313" key="3">
    <source>
        <dbReference type="Proteomes" id="UP001156560"/>
    </source>
</evidence>
<dbReference type="AlphaFoldDB" id="A0AA47L9U4"/>
<organism evidence="2 3">
    <name type="scientific">Vibrio parahaemolyticus</name>
    <dbReference type="NCBI Taxonomy" id="670"/>
    <lineage>
        <taxon>Bacteria</taxon>
        <taxon>Pseudomonadati</taxon>
        <taxon>Pseudomonadota</taxon>
        <taxon>Gammaproteobacteria</taxon>
        <taxon>Vibrionales</taxon>
        <taxon>Vibrionaceae</taxon>
        <taxon>Vibrio</taxon>
    </lineage>
</organism>
<name>A0AA47L9U4_VIBPH</name>
<dbReference type="Proteomes" id="UP001156560">
    <property type="component" value="Plasmid pHLA"/>
</dbReference>
<evidence type="ECO:0000256" key="1">
    <source>
        <dbReference type="SAM" id="SignalP"/>
    </source>
</evidence>
<reference evidence="2" key="1">
    <citation type="submission" date="2022-12" db="EMBL/GenBank/DDBJ databases">
        <title>Vibrio parahaemolyticus become highly virulent by producing novel Tc toxins.</title>
        <authorList>
            <person name="Yang F."/>
            <person name="You Y."/>
            <person name="Lai Q."/>
            <person name="Xu L."/>
            <person name="Li F."/>
        </authorList>
    </citation>
    <scope>NUCLEOTIDE SEQUENCE</scope>
    <source>
        <strain evidence="2">Vp-HL-202005</strain>
        <plasmid evidence="2">pHLA</plasmid>
    </source>
</reference>
<keyword evidence="1" id="KW-0732">Signal</keyword>
<sequence length="215" mass="24074">MMKLRLILPLLVMSSAQAGVVFTEYESDTAYGLNDIQSKVGYQNKLPAHEILNALAPAGWRVNIGPGISSHQLAWVPSPNWRSAVAKIQELNSGIYIVLNEQERVLAASKNREHLTYLQTRTPKLWTLDPKLSLKENFEVWNTKSNIDIIWGSKYDFPVKSRSVLIGDLTGRDGVLDRVLKETLKTKEPLWISYSPEIGAAHILKGGSTEKGTYQ</sequence>
<geneLocation type="plasmid" evidence="2 3">
    <name>pHLA</name>
</geneLocation>
<feature type="signal peptide" evidence="1">
    <location>
        <begin position="1"/>
        <end position="18"/>
    </location>
</feature>
<evidence type="ECO:0000313" key="2">
    <source>
        <dbReference type="EMBL" id="WAT93700.1"/>
    </source>
</evidence>
<proteinExistence type="predicted"/>
<accession>A0AA47L9U4</accession>
<dbReference type="EMBL" id="CP114196">
    <property type="protein sequence ID" value="WAT93700.1"/>
    <property type="molecule type" value="Genomic_DNA"/>
</dbReference>
<keyword evidence="2" id="KW-0614">Plasmid</keyword>